<dbReference type="Proteomes" id="UP001419268">
    <property type="component" value="Unassembled WGS sequence"/>
</dbReference>
<evidence type="ECO:0000259" key="5">
    <source>
        <dbReference type="SMART" id="SM00329"/>
    </source>
</evidence>
<feature type="signal peptide" evidence="3">
    <location>
        <begin position="1"/>
        <end position="22"/>
    </location>
</feature>
<dbReference type="SMART" id="SM00328">
    <property type="entry name" value="BPI1"/>
    <property type="match status" value="1"/>
</dbReference>
<evidence type="ECO:0000256" key="3">
    <source>
        <dbReference type="SAM" id="SignalP"/>
    </source>
</evidence>
<dbReference type="PIRSF" id="PIRSF002417">
    <property type="entry name" value="Lipid_binding_protein"/>
    <property type="match status" value="1"/>
</dbReference>
<dbReference type="EMBL" id="JBBNAG010000005">
    <property type="protein sequence ID" value="KAK9133128.1"/>
    <property type="molecule type" value="Genomic_DNA"/>
</dbReference>
<dbReference type="Gene3D" id="3.15.20.10">
    <property type="entry name" value="Bactericidal permeability-increasing protein, domain 2"/>
    <property type="match status" value="1"/>
</dbReference>
<evidence type="ECO:0000313" key="6">
    <source>
        <dbReference type="EMBL" id="KAK9133128.1"/>
    </source>
</evidence>
<dbReference type="PANTHER" id="PTHR46801:SF2">
    <property type="entry name" value="LIPOPOLYSACCHARIDE-BINDING PROTEIN"/>
    <property type="match status" value="1"/>
</dbReference>
<organism evidence="6 7">
    <name type="scientific">Stephania cephalantha</name>
    <dbReference type="NCBI Taxonomy" id="152367"/>
    <lineage>
        <taxon>Eukaryota</taxon>
        <taxon>Viridiplantae</taxon>
        <taxon>Streptophyta</taxon>
        <taxon>Embryophyta</taxon>
        <taxon>Tracheophyta</taxon>
        <taxon>Spermatophyta</taxon>
        <taxon>Magnoliopsida</taxon>
        <taxon>Ranunculales</taxon>
        <taxon>Menispermaceae</taxon>
        <taxon>Menispermoideae</taxon>
        <taxon>Cissampelideae</taxon>
        <taxon>Stephania</taxon>
    </lineage>
</organism>
<dbReference type="InterPro" id="IPR030675">
    <property type="entry name" value="BPI/LBP"/>
</dbReference>
<gene>
    <name evidence="6" type="ORF">Scep_012656</name>
</gene>
<protein>
    <recommendedName>
        <fullName evidence="8">BPI/LBP family protein At1g04970</fullName>
    </recommendedName>
</protein>
<dbReference type="AlphaFoldDB" id="A0AAP0JH97"/>
<keyword evidence="1" id="KW-0325">Glycoprotein</keyword>
<dbReference type="FunFam" id="3.15.10.10:FF:000001">
    <property type="entry name" value="phospholipid transfer protein-like"/>
    <property type="match status" value="1"/>
</dbReference>
<evidence type="ECO:0008006" key="8">
    <source>
        <dbReference type="Google" id="ProtNLM"/>
    </source>
</evidence>
<reference evidence="6 7" key="1">
    <citation type="submission" date="2024-01" db="EMBL/GenBank/DDBJ databases">
        <title>Genome assemblies of Stephania.</title>
        <authorList>
            <person name="Yang L."/>
        </authorList>
    </citation>
    <scope>NUCLEOTIDE SEQUENCE [LARGE SCALE GENOMIC DNA]</scope>
    <source>
        <strain evidence="6">JXDWG</strain>
        <tissue evidence="6">Leaf</tissue>
    </source>
</reference>
<feature type="domain" description="Lipid-binding serum glycoprotein N-terminal" evidence="4">
    <location>
        <begin position="34"/>
        <end position="260"/>
    </location>
</feature>
<comment type="caution">
    <text evidence="6">The sequence shown here is derived from an EMBL/GenBank/DDBJ whole genome shotgun (WGS) entry which is preliminary data.</text>
</comment>
<evidence type="ECO:0000313" key="7">
    <source>
        <dbReference type="Proteomes" id="UP001419268"/>
    </source>
</evidence>
<evidence type="ECO:0000259" key="4">
    <source>
        <dbReference type="SMART" id="SM00328"/>
    </source>
</evidence>
<keyword evidence="7" id="KW-1185">Reference proteome</keyword>
<name>A0AAP0JH97_9MAGN</name>
<keyword evidence="3" id="KW-0732">Signal</keyword>
<dbReference type="InterPro" id="IPR017942">
    <property type="entry name" value="Lipid-bd_serum_glycop_N"/>
</dbReference>
<feature type="domain" description="Lipid-binding serum glycoprotein C-terminal" evidence="5">
    <location>
        <begin position="278"/>
        <end position="476"/>
    </location>
</feature>
<dbReference type="SUPFAM" id="SSF55394">
    <property type="entry name" value="Bactericidal permeability-increasing protein, BPI"/>
    <property type="match status" value="2"/>
</dbReference>
<evidence type="ECO:0000256" key="1">
    <source>
        <dbReference type="ARBA" id="ARBA00023180"/>
    </source>
</evidence>
<dbReference type="CDD" id="cd00025">
    <property type="entry name" value="BPI1"/>
    <property type="match status" value="1"/>
</dbReference>
<dbReference type="PANTHER" id="PTHR46801">
    <property type="entry name" value="OS06G0309200 PROTEIN"/>
    <property type="match status" value="1"/>
</dbReference>
<proteinExistence type="inferred from homology"/>
<dbReference type="GO" id="GO:0005615">
    <property type="term" value="C:extracellular space"/>
    <property type="evidence" value="ECO:0007669"/>
    <property type="project" value="InterPro"/>
</dbReference>
<dbReference type="SMART" id="SM00329">
    <property type="entry name" value="BPI2"/>
    <property type="match status" value="1"/>
</dbReference>
<dbReference type="InterPro" id="IPR001124">
    <property type="entry name" value="Lipid-bd_serum_glycop_C"/>
</dbReference>
<dbReference type="GO" id="GO:0008289">
    <property type="term" value="F:lipid binding"/>
    <property type="evidence" value="ECO:0007669"/>
    <property type="project" value="InterPro"/>
</dbReference>
<comment type="similarity">
    <text evidence="2">Belongs to the BPI/LBP/Plunc superfamily. BPI/LBP (TC 1.C.40) family.</text>
</comment>
<accession>A0AAP0JH97</accession>
<dbReference type="Pfam" id="PF01273">
    <property type="entry name" value="LBP_BPI_CETP"/>
    <property type="match status" value="1"/>
</dbReference>
<dbReference type="InterPro" id="IPR045897">
    <property type="entry name" value="BPI/LBP_pln"/>
</dbReference>
<dbReference type="Pfam" id="PF02886">
    <property type="entry name" value="LBP_BPI_CETP_C"/>
    <property type="match status" value="1"/>
</dbReference>
<evidence type="ECO:0000256" key="2">
    <source>
        <dbReference type="ARBA" id="ARBA00060933"/>
    </source>
</evidence>
<feature type="chain" id="PRO_5043021917" description="BPI/LBP family protein At1g04970" evidence="3">
    <location>
        <begin position="23"/>
        <end position="495"/>
    </location>
</feature>
<dbReference type="InterPro" id="IPR017943">
    <property type="entry name" value="Bactericidal_perm-incr_a/b_dom"/>
</dbReference>
<sequence>MAYSRVLFIFTALLFLPATPKSDSPQQGFISMVISQKGLDLAKDILINQAISSLTPLQLPSIQKSKKIPIVGSVHVVLSNITIDRIDVISSYVKPGSSGVAIVASGATANLSMDWYYSYTTWVFVPIQVSDRGSAFIKVEGMEVGLTLGLENQGGTLKLTPKECGCYVKSISISLNGGASWFYQGFVDAFKDQIRSAVENTISKKIKEGTIKLDSLLQTLPREVPIDSVASLNVTFVNEPSLGNSSIGVEINGLFTSKNNVSLPSHYRKSYQTSVFCKDREKMLGISLDELVFNSGASIYFDAGIMQWMVDKVPDQSLLNTASWKFLIPQLYRKFPNDDMKLNISFTSPPVIRILPDKIDATICSDMTIDVLDANEIVSVACVSVVVRVSGSVDILNNNLAGTIDVDDFSLSLKWSQVGKFHMSLIQSLMWTLIKTVALPYANTRLRKGFPLPIISGFTLQSASITYVDSRVLICSDVVFKDEYNFEPLGLYNYW</sequence>
<dbReference type="Gene3D" id="3.15.10.10">
    <property type="entry name" value="Bactericidal permeability-increasing protein, domain 1"/>
    <property type="match status" value="1"/>
</dbReference>